<accession>A0A5E4NQ63</accession>
<name>A0A5E4NQ63_9HEMI</name>
<dbReference type="OrthoDB" id="6597291at2759"/>
<organism evidence="2 3">
    <name type="scientific">Cinara cedri</name>
    <dbReference type="NCBI Taxonomy" id="506608"/>
    <lineage>
        <taxon>Eukaryota</taxon>
        <taxon>Metazoa</taxon>
        <taxon>Ecdysozoa</taxon>
        <taxon>Arthropoda</taxon>
        <taxon>Hexapoda</taxon>
        <taxon>Insecta</taxon>
        <taxon>Pterygota</taxon>
        <taxon>Neoptera</taxon>
        <taxon>Paraneoptera</taxon>
        <taxon>Hemiptera</taxon>
        <taxon>Sternorrhyncha</taxon>
        <taxon>Aphidomorpha</taxon>
        <taxon>Aphidoidea</taxon>
        <taxon>Aphididae</taxon>
        <taxon>Lachninae</taxon>
        <taxon>Cinara</taxon>
    </lineage>
</organism>
<keyword evidence="1" id="KW-0472">Membrane</keyword>
<proteinExistence type="predicted"/>
<dbReference type="Proteomes" id="UP000325440">
    <property type="component" value="Unassembled WGS sequence"/>
</dbReference>
<feature type="transmembrane region" description="Helical" evidence="1">
    <location>
        <begin position="20"/>
        <end position="41"/>
    </location>
</feature>
<evidence type="ECO:0000313" key="3">
    <source>
        <dbReference type="Proteomes" id="UP000325440"/>
    </source>
</evidence>
<evidence type="ECO:0000256" key="1">
    <source>
        <dbReference type="SAM" id="Phobius"/>
    </source>
</evidence>
<keyword evidence="1" id="KW-0812">Transmembrane</keyword>
<evidence type="ECO:0000313" key="2">
    <source>
        <dbReference type="EMBL" id="VVC44746.1"/>
    </source>
</evidence>
<protein>
    <submittedName>
        <fullName evidence="2">Uncharacterized protein</fullName>
    </submittedName>
</protein>
<gene>
    <name evidence="2" type="ORF">CINCED_3A008518</name>
</gene>
<dbReference type="AlphaFoldDB" id="A0A5E4NQ63"/>
<keyword evidence="1" id="KW-1133">Transmembrane helix</keyword>
<sequence length="119" mass="13980">MYKLYWLVGLNSELNLTSKRLLYISIVKAIWIYGIQLWGCVIKSNIGKIQRCQRITFHTIVAAYRYDKKDTIHRDLKMSSMQVEITRFARKHARKLELHKNMAAIQLAGHQMTETIEAI</sequence>
<dbReference type="EMBL" id="CABPRJ010002386">
    <property type="protein sequence ID" value="VVC44746.1"/>
    <property type="molecule type" value="Genomic_DNA"/>
</dbReference>
<reference evidence="2 3" key="1">
    <citation type="submission" date="2019-08" db="EMBL/GenBank/DDBJ databases">
        <authorList>
            <person name="Alioto T."/>
            <person name="Alioto T."/>
            <person name="Gomez Garrido J."/>
        </authorList>
    </citation>
    <scope>NUCLEOTIDE SEQUENCE [LARGE SCALE GENOMIC DNA]</scope>
</reference>
<keyword evidence="3" id="KW-1185">Reference proteome</keyword>